<sequence length="89" mass="9746">MTGIPARKCMRIEATGVVFNGEEDFSQHLFNKAGIGETRKWRKATTAENAIAQRGDSGIGRHGRILDEGQAHRCTPAISIPYSPVLPVR</sequence>
<gene>
    <name evidence="1" type="ORF">AFERRI_10202</name>
</gene>
<name>A0A060V148_9PROT</name>
<organism evidence="1">
    <name type="scientific">Acidithiobacillus ferrivorans</name>
    <dbReference type="NCBI Taxonomy" id="160808"/>
    <lineage>
        <taxon>Bacteria</taxon>
        <taxon>Pseudomonadati</taxon>
        <taxon>Pseudomonadota</taxon>
        <taxon>Acidithiobacillia</taxon>
        <taxon>Acidithiobacillales</taxon>
        <taxon>Acidithiobacillaceae</taxon>
        <taxon>Acidithiobacillus</taxon>
    </lineage>
</organism>
<accession>A0A060V148</accession>
<protein>
    <submittedName>
        <fullName evidence="1">Uncharacterized protein</fullName>
    </submittedName>
</protein>
<evidence type="ECO:0000313" key="1">
    <source>
        <dbReference type="EMBL" id="CDQ12379.1"/>
    </source>
</evidence>
<proteinExistence type="predicted"/>
<reference evidence="1" key="2">
    <citation type="submission" date="2014-07" db="EMBL/GenBank/DDBJ databases">
        <title>Initial genome analysis of the psychrotolerant acidophile Acidithiobacillus ferrivorans CF27: insights into iron and sulfur oxidation pathways and into biofilm formation.</title>
        <authorList>
            <person name="Talla E."/>
            <person name="Hedrich S."/>
            <person name="Mangenot S."/>
            <person name="Ji B."/>
            <person name="Johnson D.B."/>
            <person name="Barbe V."/>
            <person name="Bonnefoy V."/>
        </authorList>
    </citation>
    <scope>NUCLEOTIDE SEQUENCE [LARGE SCALE GENOMIC DNA]</scope>
    <source>
        <strain evidence="1">CF27</strain>
    </source>
</reference>
<dbReference type="EMBL" id="CCCS020000001">
    <property type="protein sequence ID" value="CDQ12379.1"/>
    <property type="molecule type" value="Genomic_DNA"/>
</dbReference>
<comment type="caution">
    <text evidence="1">The sequence shown here is derived from an EMBL/GenBank/DDBJ whole genome shotgun (WGS) entry which is preliminary data.</text>
</comment>
<reference evidence="1" key="1">
    <citation type="submission" date="2014-03" db="EMBL/GenBank/DDBJ databases">
        <authorList>
            <person name="Genoscope - CEA"/>
        </authorList>
    </citation>
    <scope>NUCLEOTIDE SEQUENCE [LARGE SCALE GENOMIC DNA]</scope>
    <source>
        <strain evidence="1">CF27</strain>
    </source>
</reference>
<dbReference type="AlphaFoldDB" id="A0A060V148"/>